<dbReference type="EMBL" id="PYSW02000013">
    <property type="protein sequence ID" value="KAG2387475.1"/>
    <property type="molecule type" value="Genomic_DNA"/>
</dbReference>
<dbReference type="PROSITE" id="PS50005">
    <property type="entry name" value="TPR"/>
    <property type="match status" value="1"/>
</dbReference>
<keyword evidence="3" id="KW-0732">Signal</keyword>
<dbReference type="Proteomes" id="UP000816034">
    <property type="component" value="Unassembled WGS sequence"/>
</dbReference>
<evidence type="ECO:0000256" key="3">
    <source>
        <dbReference type="SAM" id="SignalP"/>
    </source>
</evidence>
<dbReference type="InterPro" id="IPR011990">
    <property type="entry name" value="TPR-like_helical_dom_sf"/>
</dbReference>
<evidence type="ECO:0000256" key="2">
    <source>
        <dbReference type="SAM" id="MobiDB-lite"/>
    </source>
</evidence>
<feature type="chain" id="PRO_5041674442" evidence="3">
    <location>
        <begin position="25"/>
        <end position="484"/>
    </location>
</feature>
<accession>A0AA88KL49</accession>
<dbReference type="SUPFAM" id="SSF48452">
    <property type="entry name" value="TPR-like"/>
    <property type="match status" value="1"/>
</dbReference>
<evidence type="ECO:0000256" key="1">
    <source>
        <dbReference type="PROSITE-ProRule" id="PRU00339"/>
    </source>
</evidence>
<keyword evidence="5" id="KW-1185">Reference proteome</keyword>
<comment type="caution">
    <text evidence="4">The sequence shown here is derived from an EMBL/GenBank/DDBJ whole genome shotgun (WGS) entry which is preliminary data.</text>
</comment>
<dbReference type="GeneID" id="68094263"/>
<dbReference type="InterPro" id="IPR019734">
    <property type="entry name" value="TPR_rpt"/>
</dbReference>
<evidence type="ECO:0000313" key="4">
    <source>
        <dbReference type="EMBL" id="KAG2387475.1"/>
    </source>
</evidence>
<dbReference type="RefSeq" id="XP_044551467.1">
    <property type="nucleotide sequence ID" value="XM_044691155.1"/>
</dbReference>
<evidence type="ECO:0000313" key="5">
    <source>
        <dbReference type="Proteomes" id="UP000816034"/>
    </source>
</evidence>
<gene>
    <name evidence="4" type="ORF">C9374_001807</name>
</gene>
<reference evidence="4 5" key="1">
    <citation type="journal article" date="2018" name="BMC Genomics">
        <title>The genome of Naegleria lovaniensis, the basis for a comparative approach to unravel pathogenicity factors of the human pathogenic amoeba N. fowleri.</title>
        <authorList>
            <person name="Liechti N."/>
            <person name="Schurch N."/>
            <person name="Bruggmann R."/>
            <person name="Wittwer M."/>
        </authorList>
    </citation>
    <scope>NUCLEOTIDE SEQUENCE [LARGE SCALE GENOMIC DNA]</scope>
    <source>
        <strain evidence="4 5">ATCC 30569</strain>
    </source>
</reference>
<keyword evidence="1" id="KW-0802">TPR repeat</keyword>
<name>A0AA88KL49_NAELO</name>
<organism evidence="4 5">
    <name type="scientific">Naegleria lovaniensis</name>
    <name type="common">Amoeba</name>
    <dbReference type="NCBI Taxonomy" id="51637"/>
    <lineage>
        <taxon>Eukaryota</taxon>
        <taxon>Discoba</taxon>
        <taxon>Heterolobosea</taxon>
        <taxon>Tetramitia</taxon>
        <taxon>Eutetramitia</taxon>
        <taxon>Vahlkampfiidae</taxon>
        <taxon>Naegleria</taxon>
    </lineage>
</organism>
<protein>
    <submittedName>
        <fullName evidence="4">Uncharacterized protein</fullName>
    </submittedName>
</protein>
<feature type="region of interest" description="Disordered" evidence="2">
    <location>
        <begin position="377"/>
        <end position="413"/>
    </location>
</feature>
<feature type="signal peptide" evidence="3">
    <location>
        <begin position="1"/>
        <end position="24"/>
    </location>
</feature>
<dbReference type="AlphaFoldDB" id="A0AA88KL49"/>
<sequence>MLLDLIGIVTLVVCIIWLIQQDGASIEAIINNISSSTFAVIGKTKHSKNVVDEKLDNSSCGRHSRRCLLQCHDETAITGKELVFYVELNFEPFLDGNNGIVSCSSRMTTNFETDEHATTEAKEEEVNGSEVFSVLKKEIMNGVKNVIQCPYYDIKISYYDNEWKRPLVVVNDQGVDKMFRTILRHQHLHHDSKTFPSSSPHHSDLNMLPNDTSYHVYNDINHRPVIVVNIVPLHDARPFLNLGKRLMEYCKYEKAIYSFTKAIERQSKEAHLFRGECYIDSKEKELEGNILEDFTAFIDSCQHSSYGQQLGLLVRGSFHHDMGNYHAALEDLSQVVNHVTYSTWAHLLLALVFKDLRQLEKASQEISRVNIPLDPACELPRAGEENQQDPVGTSSTIQNPENQETSTTPFHGTRNNSLQCSYLSHDLFLFPSVINKIVRRDGELGNVFSKLLTKSKQFQQHNEDMSEMQELFPTTNLEPTINVH</sequence>
<feature type="compositionally biased region" description="Polar residues" evidence="2">
    <location>
        <begin position="388"/>
        <end position="413"/>
    </location>
</feature>
<feature type="repeat" description="TPR" evidence="1">
    <location>
        <begin position="236"/>
        <end position="269"/>
    </location>
</feature>
<dbReference type="Gene3D" id="1.25.40.10">
    <property type="entry name" value="Tetratricopeptide repeat domain"/>
    <property type="match status" value="1"/>
</dbReference>
<proteinExistence type="predicted"/>